<dbReference type="RefSeq" id="WP_168137981.1">
    <property type="nucleotide sequence ID" value="NZ_JAAVJR010000004.1"/>
</dbReference>
<dbReference type="InterPro" id="IPR009597">
    <property type="entry name" value="DUF1206"/>
</dbReference>
<keyword evidence="1" id="KW-0472">Membrane</keyword>
<name>A0ABX1CX64_9FLAO</name>
<dbReference type="Proteomes" id="UP000703674">
    <property type="component" value="Unassembled WGS sequence"/>
</dbReference>
<feature type="transmembrane region" description="Helical" evidence="1">
    <location>
        <begin position="100"/>
        <end position="118"/>
    </location>
</feature>
<keyword evidence="1" id="KW-1133">Transmembrane helix</keyword>
<feature type="transmembrane region" description="Helical" evidence="1">
    <location>
        <begin position="15"/>
        <end position="37"/>
    </location>
</feature>
<evidence type="ECO:0000256" key="1">
    <source>
        <dbReference type="SAM" id="Phobius"/>
    </source>
</evidence>
<proteinExistence type="predicted"/>
<feature type="domain" description="DUF1206" evidence="2">
    <location>
        <begin position="103"/>
        <end position="174"/>
    </location>
</feature>
<protein>
    <submittedName>
        <fullName evidence="3">DUF1206 domain-containing protein</fullName>
    </submittedName>
</protein>
<keyword evidence="4" id="KW-1185">Reference proteome</keyword>
<gene>
    <name evidence="3" type="ORF">HC175_08025</name>
</gene>
<evidence type="ECO:0000313" key="4">
    <source>
        <dbReference type="Proteomes" id="UP000703674"/>
    </source>
</evidence>
<feature type="domain" description="DUF1206" evidence="2">
    <location>
        <begin position="202"/>
        <end position="269"/>
    </location>
</feature>
<organism evidence="3 4">
    <name type="scientific">Salinimicrobium oceani</name>
    <dbReference type="NCBI Taxonomy" id="2722702"/>
    <lineage>
        <taxon>Bacteria</taxon>
        <taxon>Pseudomonadati</taxon>
        <taxon>Bacteroidota</taxon>
        <taxon>Flavobacteriia</taxon>
        <taxon>Flavobacteriales</taxon>
        <taxon>Flavobacteriaceae</taxon>
        <taxon>Salinimicrobium</taxon>
    </lineage>
</organism>
<dbReference type="Pfam" id="PF06724">
    <property type="entry name" value="DUF1206"/>
    <property type="match status" value="3"/>
</dbReference>
<comment type="caution">
    <text evidence="3">The sequence shown here is derived from an EMBL/GenBank/DDBJ whole genome shotgun (WGS) entry which is preliminary data.</text>
</comment>
<evidence type="ECO:0000259" key="2">
    <source>
        <dbReference type="Pfam" id="PF06724"/>
    </source>
</evidence>
<feature type="transmembrane region" description="Helical" evidence="1">
    <location>
        <begin position="243"/>
        <end position="263"/>
    </location>
</feature>
<feature type="domain" description="DUF1206" evidence="2">
    <location>
        <begin position="16"/>
        <end position="82"/>
    </location>
</feature>
<dbReference type="EMBL" id="JAAVJR010000004">
    <property type="protein sequence ID" value="NJW52865.1"/>
    <property type="molecule type" value="Genomic_DNA"/>
</dbReference>
<keyword evidence="1" id="KW-0812">Transmembrane</keyword>
<accession>A0ABX1CX64</accession>
<reference evidence="3 4" key="1">
    <citation type="submission" date="2020-03" db="EMBL/GenBank/DDBJ databases">
        <title>Salinimicrobium sp. nov, isolated from SCS.</title>
        <authorList>
            <person name="Cao W.R."/>
        </authorList>
    </citation>
    <scope>NUCLEOTIDE SEQUENCE [LARGE SCALE GENOMIC DNA]</scope>
    <source>
        <strain evidence="4">J15B91</strain>
    </source>
</reference>
<feature type="transmembrane region" description="Helical" evidence="1">
    <location>
        <begin position="204"/>
        <end position="223"/>
    </location>
</feature>
<feature type="transmembrane region" description="Helical" evidence="1">
    <location>
        <begin position="154"/>
        <end position="171"/>
    </location>
</feature>
<sequence length="277" mass="31306">MDLEPDKGHVAKVRIAGFFTKGAVYLLIGTLTFLAAFNQGGEISSTDGAVKYLMTLPFGRVLGAVISLGLIAYTLWRFYQALFLPNTRIEDRNIKSGFKRIRFFYSGVFYGIIAYSFLKPLLSYFSLKDEESQEGDFEEKAALWELLSSYWGKVLLWILAIIVAGQALWQFKIARDGKFMKKIDNYPEIKHEYDFIRRSGKLGYIARGVVFGIISFFLVKVILQHNANIYRGTEGAFQYLLSFSYGSLLLGATALGLMGYGIFHIMVARHANLTTLQ</sequence>
<evidence type="ECO:0000313" key="3">
    <source>
        <dbReference type="EMBL" id="NJW52865.1"/>
    </source>
</evidence>
<feature type="transmembrane region" description="Helical" evidence="1">
    <location>
        <begin position="57"/>
        <end position="79"/>
    </location>
</feature>